<keyword evidence="2" id="KW-1185">Reference proteome</keyword>
<dbReference type="EMBL" id="DQ665652">
    <property type="protein sequence ID" value="ABG25657.1"/>
    <property type="molecule type" value="Genomic_DNA"/>
</dbReference>
<dbReference type="RefSeq" id="YP_656565.1">
    <property type="nucleotide sequence ID" value="NC_008210.1"/>
</dbReference>
<accession>Q14W49</accession>
<evidence type="ECO:0000313" key="2">
    <source>
        <dbReference type="Proteomes" id="UP000120576"/>
    </source>
</evidence>
<dbReference type="Proteomes" id="UP000120576">
    <property type="component" value="Genome"/>
</dbReference>
<organism evidence="1 2">
    <name type="scientific">Ranid herpesvirus 2</name>
    <dbReference type="NCBI Taxonomy" id="389214"/>
    <lineage>
        <taxon>Viruses</taxon>
        <taxon>Duplodnaviria</taxon>
        <taxon>Heunggongvirae</taxon>
        <taxon>Peploviricota</taxon>
        <taxon>Herviviricetes</taxon>
        <taxon>Herpesvirales</taxon>
        <taxon>Alloherpesviridae</taxon>
        <taxon>Batravirus</taxon>
        <taxon>Batravirus ranidallo2</taxon>
    </lineage>
</organism>
<protein>
    <submittedName>
        <fullName evidence="1">ORF57</fullName>
    </submittedName>
</protein>
<sequence length="279" mass="33076">MTDAIDKPFYYPEWYPGCNDQGEMNSIRAEVFALQRVHLYLDTPDMPPLIQLYNAKVHPTYRVKEDMAMGHLFPHIMSSEHRSHRLCFVECVFKLHPELVDRAIADVESWRKNKFELLAYLYTFKGVRYITDCPLYEVVLNIGRLYRYFDDVEDVLLYNLICAKLIKIPLFADLRRKNVRSAMEAVVQYMKDHFTLDELFKAGRIICYDLNAQYAYFKHNPPTLNKVYYARKHASLYQDKHVWSGCKGFGCKHHMSVGKRLVLARYYQWGAEDVERFKL</sequence>
<reference evidence="1 2" key="1">
    <citation type="journal article" date="2006" name="J. Gen. Virol.">
        <title>Genome sequences of two frog herpesviruses.</title>
        <authorList>
            <person name="Davison A.J."/>
            <person name="Cunningham C."/>
            <person name="Sauerbier W."/>
            <person name="McKinnell R.G."/>
        </authorList>
    </citation>
    <scope>NUCLEOTIDE SEQUENCE [LARGE SCALE GENOMIC DNA]</scope>
    <source>
        <strain evidence="1">ATCC VR-568</strain>
    </source>
</reference>
<evidence type="ECO:0000313" key="1">
    <source>
        <dbReference type="EMBL" id="ABG25657.1"/>
    </source>
</evidence>
<proteinExistence type="predicted"/>
<name>Q14W49_9VIRU</name>
<dbReference type="KEGG" id="vg:5179380"/>
<dbReference type="GeneID" id="5179380"/>